<sequence length="1019" mass="106263">MATQFEVFADQQPWELQQSPPSPIDERLEPSALQLALARTRSASLGSPPTSPTSLDRRLDRQLSGDPDSPPPAWKRRPSVNTRRSVHSVNSDSTTSTSPPNAWYGPSQPPLHYYPHPLPPQAPRRQPHPNLQMTRAGVAQRLMREDAQPRPPRAPPGAFSRRRAGTNPGSNRSSMASLEGMNSEELWSLEDSTPDMSNPTRLSQERPLDTVNRMANRWDPVPLPEALWPSAPMDMPDYLPPPKTRSLTNVAGVRKRGTLRKSASRASTIDNNLAPMPPKDATSSAHSSATDLSINMNKSQASLSSRPQSMMLSPYGFDLLSTLAPRDGGYAVAAQLSHNTTFSPTSSGGSDRCSFYGSPPPPNHHRQSRGPPAPAMMRYDDDLSSPLPGRISTTTTLSNLSTYSQDEALDGTVPAMAAAHMTLPTMKSPLSQHTTAAEVASMHPPMTPVEENSRREWAPHGANAAPAPVPMGTALAAAQVADSAAGGAALTKSKTKKEIKAEEKAKAKAAKLEAKREAERREQEAARKKTAAAKEAAQQREEKAKDAARLKSEEKAKAKAIKPSRRQSMFGISSRSASAPKPSASAAPGPTLQAAQKPPQEQRAPPQKTSPAHVVPAVTVNVNGGRVPNRTVMPNGPSCGPAAPVANGAVPNGPSVGQGPPPPVIVPPRVSSNKFVEAGAAPAAAATAATASVAAAAGVAVAGSQMHNQAPLSSRPQAPAPVTTPAAAPRPPSGGPESMPLPHPNPSPQTSQLPVGPRQLALSAPQSLPPTPVSGSSSTAPSTASGSAAASRARTPSTASMTPSSAKSATGSSLTPTNGATDSGSATSTTPKPKRSGLFTNLKKRFSVVGPDAPALPQKQRPMSMANGSQQTQQRNVSAPPAAPVHKSPVAAVAAVTVTASQPPSVPPTPPSKDNVAVPTISKPTTRTVAIPPPVIVPPHGDHRQASLSDPSSVVVTPTTSRANNSSPSFFEVRPHGGREDNASEGGYESAASYTNGKPMRHDVVIRTLEQPAPSLAAH</sequence>
<organism evidence="2 3">
    <name type="scientific">Cutaneotrichosporon spelunceum</name>
    <dbReference type="NCBI Taxonomy" id="1672016"/>
    <lineage>
        <taxon>Eukaryota</taxon>
        <taxon>Fungi</taxon>
        <taxon>Dikarya</taxon>
        <taxon>Basidiomycota</taxon>
        <taxon>Agaricomycotina</taxon>
        <taxon>Tremellomycetes</taxon>
        <taxon>Trichosporonales</taxon>
        <taxon>Trichosporonaceae</taxon>
        <taxon>Cutaneotrichosporon</taxon>
    </lineage>
</organism>
<feature type="compositionally biased region" description="Basic and acidic residues" evidence="1">
    <location>
        <begin position="973"/>
        <end position="982"/>
    </location>
</feature>
<evidence type="ECO:0000256" key="1">
    <source>
        <dbReference type="SAM" id="MobiDB-lite"/>
    </source>
</evidence>
<feature type="compositionally biased region" description="Low complexity" evidence="1">
    <location>
        <begin position="280"/>
        <end position="293"/>
    </location>
</feature>
<keyword evidence="3" id="KW-1185">Reference proteome</keyword>
<dbReference type="AlphaFoldDB" id="A0AAD3YD98"/>
<accession>A0AAD3YD98</accession>
<feature type="region of interest" description="Disordered" evidence="1">
    <location>
        <begin position="704"/>
        <end position="888"/>
    </location>
</feature>
<feature type="region of interest" description="Disordered" evidence="1">
    <location>
        <begin position="341"/>
        <end position="399"/>
    </location>
</feature>
<feature type="compositionally biased region" description="Low complexity" evidence="1">
    <location>
        <begin position="640"/>
        <end position="658"/>
    </location>
</feature>
<feature type="compositionally biased region" description="Polar residues" evidence="1">
    <location>
        <begin position="190"/>
        <end position="202"/>
    </location>
</feature>
<dbReference type="Proteomes" id="UP001222932">
    <property type="component" value="Unassembled WGS sequence"/>
</dbReference>
<feature type="compositionally biased region" description="Low complexity" evidence="1">
    <location>
        <begin position="573"/>
        <end position="590"/>
    </location>
</feature>
<evidence type="ECO:0000313" key="2">
    <source>
        <dbReference type="EMBL" id="GMK57742.1"/>
    </source>
</evidence>
<feature type="compositionally biased region" description="Polar residues" evidence="1">
    <location>
        <begin position="167"/>
        <end position="176"/>
    </location>
</feature>
<feature type="region of interest" description="Disordered" evidence="1">
    <location>
        <begin position="510"/>
        <end position="665"/>
    </location>
</feature>
<protein>
    <submittedName>
        <fullName evidence="2">Uncharacterized protein</fullName>
    </submittedName>
</protein>
<gene>
    <name evidence="2" type="ORF">CspeluHIS016_0405760</name>
</gene>
<reference evidence="2" key="1">
    <citation type="journal article" date="2023" name="BMC Genomics">
        <title>Chromosome-level genome assemblies of Cutaneotrichosporon spp. (Trichosporonales, Basidiomycota) reveal imbalanced evolution between nucleotide sequences and chromosome synteny.</title>
        <authorList>
            <person name="Kobayashi Y."/>
            <person name="Kayamori A."/>
            <person name="Aoki K."/>
            <person name="Shiwa Y."/>
            <person name="Matsutani M."/>
            <person name="Fujita N."/>
            <person name="Sugita T."/>
            <person name="Iwasaki W."/>
            <person name="Tanaka N."/>
            <person name="Takashima M."/>
        </authorList>
    </citation>
    <scope>NUCLEOTIDE SEQUENCE</scope>
    <source>
        <strain evidence="2">HIS016</strain>
    </source>
</reference>
<feature type="compositionally biased region" description="Low complexity" evidence="1">
    <location>
        <begin position="715"/>
        <end position="727"/>
    </location>
</feature>
<feature type="region of interest" description="Disordered" evidence="1">
    <location>
        <begin position="1"/>
        <end position="208"/>
    </location>
</feature>
<reference evidence="2" key="2">
    <citation type="submission" date="2023-06" db="EMBL/GenBank/DDBJ databases">
        <authorList>
            <person name="Kobayashi Y."/>
            <person name="Kayamori A."/>
            <person name="Aoki K."/>
            <person name="Shiwa Y."/>
            <person name="Fujita N."/>
            <person name="Sugita T."/>
            <person name="Iwasaki W."/>
            <person name="Tanaka N."/>
            <person name="Takashima M."/>
        </authorList>
    </citation>
    <scope>NUCLEOTIDE SEQUENCE</scope>
    <source>
        <strain evidence="2">HIS016</strain>
    </source>
</reference>
<feature type="region of interest" description="Disordered" evidence="1">
    <location>
        <begin position="255"/>
        <end position="298"/>
    </location>
</feature>
<feature type="compositionally biased region" description="Polar residues" evidence="1">
    <location>
        <begin position="866"/>
        <end position="877"/>
    </location>
</feature>
<name>A0AAD3YD98_9TREE</name>
<dbReference type="EMBL" id="BTCM01000004">
    <property type="protein sequence ID" value="GMK57742.1"/>
    <property type="molecule type" value="Genomic_DNA"/>
</dbReference>
<evidence type="ECO:0000313" key="3">
    <source>
        <dbReference type="Proteomes" id="UP001222932"/>
    </source>
</evidence>
<comment type="caution">
    <text evidence="2">The sequence shown here is derived from an EMBL/GenBank/DDBJ whole genome shotgun (WGS) entry which is preliminary data.</text>
</comment>
<proteinExistence type="predicted"/>
<feature type="compositionally biased region" description="Pro residues" evidence="1">
    <location>
        <begin position="728"/>
        <end position="747"/>
    </location>
</feature>
<feature type="compositionally biased region" description="Basic and acidic residues" evidence="1">
    <location>
        <begin position="537"/>
        <end position="557"/>
    </location>
</feature>
<feature type="compositionally biased region" description="Low complexity" evidence="1">
    <location>
        <begin position="87"/>
        <end position="101"/>
    </location>
</feature>
<feature type="compositionally biased region" description="Polar residues" evidence="1">
    <location>
        <begin position="946"/>
        <end position="969"/>
    </location>
</feature>
<feature type="region of interest" description="Disordered" evidence="1">
    <location>
        <begin position="901"/>
        <end position="996"/>
    </location>
</feature>
<feature type="compositionally biased region" description="Basic and acidic residues" evidence="1">
    <location>
        <begin position="510"/>
        <end position="527"/>
    </location>
</feature>
<feature type="compositionally biased region" description="Low complexity" evidence="1">
    <location>
        <begin position="773"/>
        <end position="810"/>
    </location>
</feature>
<feature type="compositionally biased region" description="Low complexity" evidence="1">
    <location>
        <begin position="817"/>
        <end position="830"/>
    </location>
</feature>
<feature type="compositionally biased region" description="Polar residues" evidence="1">
    <location>
        <begin position="705"/>
        <end position="714"/>
    </location>
</feature>